<dbReference type="InterPro" id="IPR011466">
    <property type="entry name" value="DUF1572"/>
</dbReference>
<evidence type="ECO:0000313" key="1">
    <source>
        <dbReference type="EMBL" id="QBP39720.1"/>
    </source>
</evidence>
<proteinExistence type="predicted"/>
<sequence length="175" mass="20418">MSIGHEYLKVIQERFKSVKVLGDKTISQLSEEDIHWVLNSGSNSIAVIVKHLSGNMISRWSDFKTSDGEKSYRNREQEFVNDISSKQELISIWEKGWHILFETLNDLVEQDLLENIYIRGESHTILEAIERQLAHYAYHIGQIVYIGKQLKDENWLSLSIPKGKSEEYLNLKLKR</sequence>
<accession>A0A4P6ZTE4</accession>
<dbReference type="Gene3D" id="1.20.120.450">
    <property type="entry name" value="dinb family like domain"/>
    <property type="match status" value="1"/>
</dbReference>
<dbReference type="OrthoDB" id="68731at2"/>
<name>A0A4P6ZTE4_9BACL</name>
<dbReference type="InterPro" id="IPR034660">
    <property type="entry name" value="DinB/YfiT-like"/>
</dbReference>
<dbReference type="Proteomes" id="UP000294292">
    <property type="component" value="Chromosome"/>
</dbReference>
<dbReference type="AlphaFoldDB" id="A0A4P6ZTE4"/>
<reference evidence="1 2" key="1">
    <citation type="submission" date="2019-03" db="EMBL/GenBank/DDBJ databases">
        <title>Complete genome sequence of Paenisporosarcina antarctica CGMCC 1.6503T.</title>
        <authorList>
            <person name="Rong J.-C."/>
            <person name="Chi N.-Y."/>
            <person name="Zhang Q.-F."/>
        </authorList>
    </citation>
    <scope>NUCLEOTIDE SEQUENCE [LARGE SCALE GENOMIC DNA]</scope>
    <source>
        <strain evidence="1 2">CGMCC 1.6503</strain>
    </source>
</reference>
<keyword evidence="2" id="KW-1185">Reference proteome</keyword>
<organism evidence="1 2">
    <name type="scientific">Paenisporosarcina antarctica</name>
    <dbReference type="NCBI Taxonomy" id="417367"/>
    <lineage>
        <taxon>Bacteria</taxon>
        <taxon>Bacillati</taxon>
        <taxon>Bacillota</taxon>
        <taxon>Bacilli</taxon>
        <taxon>Bacillales</taxon>
        <taxon>Caryophanaceae</taxon>
        <taxon>Paenisporosarcina</taxon>
    </lineage>
</organism>
<protein>
    <submittedName>
        <fullName evidence="1">DUF1572 domain-containing protein</fullName>
    </submittedName>
</protein>
<dbReference type="SUPFAM" id="SSF109854">
    <property type="entry name" value="DinB/YfiT-like putative metalloenzymes"/>
    <property type="match status" value="1"/>
</dbReference>
<evidence type="ECO:0000313" key="2">
    <source>
        <dbReference type="Proteomes" id="UP000294292"/>
    </source>
</evidence>
<dbReference type="EMBL" id="CP038015">
    <property type="protein sequence ID" value="QBP39720.1"/>
    <property type="molecule type" value="Genomic_DNA"/>
</dbReference>
<dbReference type="KEGG" id="panc:E2636_00445"/>
<gene>
    <name evidence="1" type="ORF">E2636_00445</name>
</gene>
<dbReference type="RefSeq" id="WP_134208030.1">
    <property type="nucleotide sequence ID" value="NZ_CP038015.1"/>
</dbReference>
<dbReference type="Pfam" id="PF07609">
    <property type="entry name" value="DUF1572"/>
    <property type="match status" value="1"/>
</dbReference>